<dbReference type="GO" id="GO:0000302">
    <property type="term" value="P:response to reactive oxygen species"/>
    <property type="evidence" value="ECO:0007669"/>
    <property type="project" value="TreeGrafter"/>
</dbReference>
<dbReference type="Proteomes" id="UP000291343">
    <property type="component" value="Unassembled WGS sequence"/>
</dbReference>
<keyword evidence="2" id="KW-1015">Disulfide bond</keyword>
<dbReference type="PANTHER" id="PTHR10612">
    <property type="entry name" value="APOLIPOPROTEIN D"/>
    <property type="match status" value="1"/>
</dbReference>
<dbReference type="GO" id="GO:0006629">
    <property type="term" value="P:lipid metabolic process"/>
    <property type="evidence" value="ECO:0007669"/>
    <property type="project" value="TreeGrafter"/>
</dbReference>
<feature type="chain" id="PRO_5019622237" description="Lipocalin/cytosolic fatty-acid binding domain-containing protein" evidence="3">
    <location>
        <begin position="22"/>
        <end position="200"/>
    </location>
</feature>
<dbReference type="FunCoup" id="A0A482XCP8">
    <property type="interactions" value="21"/>
</dbReference>
<dbReference type="SUPFAM" id="SSF50814">
    <property type="entry name" value="Lipocalins"/>
    <property type="match status" value="1"/>
</dbReference>
<sequence>MMKAVSLQCLVLLVFAELVHCQVPFLGACPEMNTMQDFELNRYLGKWFEAERYFSVFEFAGKCVSANYTIGEDGRLNIINKQTSSLTGIHSSMAGEVRLEERMDTSKLNVRFPSLPLWHLAVIVDAPYWVLETDYDNYSVVWSCTNFGLFSTRNVWILTRARNPTLEVMEQAYGVIDRNAISRAYFIRTDQNNCPEYYRR</sequence>
<dbReference type="InterPro" id="IPR000566">
    <property type="entry name" value="Lipocln_cytosolic_FA-bd_dom"/>
</dbReference>
<dbReference type="Pfam" id="PF08212">
    <property type="entry name" value="Lipocalin_2"/>
    <property type="match status" value="1"/>
</dbReference>
<dbReference type="AlphaFoldDB" id="A0A482XCP8"/>
<dbReference type="InParanoid" id="A0A482XCP8"/>
<evidence type="ECO:0000256" key="2">
    <source>
        <dbReference type="ARBA" id="ARBA00023157"/>
    </source>
</evidence>
<proteinExistence type="inferred from homology"/>
<dbReference type="PIRSF" id="PIRSF036893">
    <property type="entry name" value="Lipocalin_ApoD"/>
    <property type="match status" value="1"/>
</dbReference>
<feature type="signal peptide" evidence="3">
    <location>
        <begin position="1"/>
        <end position="21"/>
    </location>
</feature>
<evidence type="ECO:0000313" key="5">
    <source>
        <dbReference type="EMBL" id="RZF43452.1"/>
    </source>
</evidence>
<evidence type="ECO:0000259" key="4">
    <source>
        <dbReference type="Pfam" id="PF08212"/>
    </source>
</evidence>
<reference evidence="5 6" key="1">
    <citation type="journal article" date="2017" name="Gigascience">
        <title>Genome sequence of the small brown planthopper, Laodelphax striatellus.</title>
        <authorList>
            <person name="Zhu J."/>
            <person name="Jiang F."/>
            <person name="Wang X."/>
            <person name="Yang P."/>
            <person name="Bao Y."/>
            <person name="Zhao W."/>
            <person name="Wang W."/>
            <person name="Lu H."/>
            <person name="Wang Q."/>
            <person name="Cui N."/>
            <person name="Li J."/>
            <person name="Chen X."/>
            <person name="Luo L."/>
            <person name="Yu J."/>
            <person name="Kang L."/>
            <person name="Cui F."/>
        </authorList>
    </citation>
    <scope>NUCLEOTIDE SEQUENCE [LARGE SCALE GENOMIC DNA]</scope>
    <source>
        <strain evidence="5">Lst14</strain>
    </source>
</reference>
<dbReference type="PANTHER" id="PTHR10612:SF34">
    <property type="entry name" value="APOLIPOPROTEIN D"/>
    <property type="match status" value="1"/>
</dbReference>
<gene>
    <name evidence="5" type="ORF">LSTR_LSTR001713</name>
</gene>
<keyword evidence="3" id="KW-0732">Signal</keyword>
<dbReference type="GO" id="GO:0005737">
    <property type="term" value="C:cytoplasm"/>
    <property type="evidence" value="ECO:0007669"/>
    <property type="project" value="TreeGrafter"/>
</dbReference>
<organism evidence="5 6">
    <name type="scientific">Laodelphax striatellus</name>
    <name type="common">Small brown planthopper</name>
    <name type="synonym">Delphax striatella</name>
    <dbReference type="NCBI Taxonomy" id="195883"/>
    <lineage>
        <taxon>Eukaryota</taxon>
        <taxon>Metazoa</taxon>
        <taxon>Ecdysozoa</taxon>
        <taxon>Arthropoda</taxon>
        <taxon>Hexapoda</taxon>
        <taxon>Insecta</taxon>
        <taxon>Pterygota</taxon>
        <taxon>Neoptera</taxon>
        <taxon>Paraneoptera</taxon>
        <taxon>Hemiptera</taxon>
        <taxon>Auchenorrhyncha</taxon>
        <taxon>Fulgoroidea</taxon>
        <taxon>Delphacidae</taxon>
        <taxon>Criomorphinae</taxon>
        <taxon>Laodelphax</taxon>
    </lineage>
</organism>
<dbReference type="InterPro" id="IPR012674">
    <property type="entry name" value="Calycin"/>
</dbReference>
<protein>
    <recommendedName>
        <fullName evidence="4">Lipocalin/cytosolic fatty-acid binding domain-containing protein</fullName>
    </recommendedName>
</protein>
<evidence type="ECO:0000313" key="6">
    <source>
        <dbReference type="Proteomes" id="UP000291343"/>
    </source>
</evidence>
<dbReference type="InterPro" id="IPR022272">
    <property type="entry name" value="Lipocalin_CS"/>
</dbReference>
<dbReference type="GO" id="GO:0031409">
    <property type="term" value="F:pigment binding"/>
    <property type="evidence" value="ECO:0007669"/>
    <property type="project" value="InterPro"/>
</dbReference>
<dbReference type="InterPro" id="IPR022271">
    <property type="entry name" value="Lipocalin_ApoD"/>
</dbReference>
<evidence type="ECO:0000256" key="1">
    <source>
        <dbReference type="ARBA" id="ARBA00006889"/>
    </source>
</evidence>
<dbReference type="FunFam" id="2.40.128.20:FF:000026">
    <property type="entry name" value="Apolipoprotein D-like Protein"/>
    <property type="match status" value="1"/>
</dbReference>
<comment type="similarity">
    <text evidence="1 3">Belongs to the calycin superfamily. Lipocalin family.</text>
</comment>
<dbReference type="OrthoDB" id="565904at2759"/>
<accession>A0A482XCP8</accession>
<dbReference type="SMR" id="A0A482XCP8"/>
<dbReference type="PROSITE" id="PS51257">
    <property type="entry name" value="PROKAR_LIPOPROTEIN"/>
    <property type="match status" value="1"/>
</dbReference>
<dbReference type="EMBL" id="QKKF02012754">
    <property type="protein sequence ID" value="RZF43452.1"/>
    <property type="molecule type" value="Genomic_DNA"/>
</dbReference>
<dbReference type="InterPro" id="IPR003057">
    <property type="entry name" value="Invtbrt_color"/>
</dbReference>
<dbReference type="PROSITE" id="PS00213">
    <property type="entry name" value="LIPOCALIN"/>
    <property type="match status" value="1"/>
</dbReference>
<evidence type="ECO:0000256" key="3">
    <source>
        <dbReference type="PIRNR" id="PIRNR036893"/>
    </source>
</evidence>
<feature type="domain" description="Lipocalin/cytosolic fatty-acid binding" evidence="4">
    <location>
        <begin position="39"/>
        <end position="184"/>
    </location>
</feature>
<dbReference type="Gene3D" id="2.40.128.20">
    <property type="match status" value="1"/>
</dbReference>
<comment type="caution">
    <text evidence="5">The sequence shown here is derived from an EMBL/GenBank/DDBJ whole genome shotgun (WGS) entry which is preliminary data.</text>
</comment>
<dbReference type="PRINTS" id="PR01273">
    <property type="entry name" value="INVTBRTCOLOR"/>
</dbReference>
<name>A0A482XCP8_LAOST</name>
<keyword evidence="6" id="KW-1185">Reference proteome</keyword>
<dbReference type="CDD" id="cd19437">
    <property type="entry name" value="lipocalin_apoD-like"/>
    <property type="match status" value="1"/>
</dbReference>